<proteinExistence type="predicted"/>
<name>A0ACC2NXI7_9HYME</name>
<comment type="caution">
    <text evidence="1">The sequence shown here is derived from an EMBL/GenBank/DDBJ whole genome shotgun (WGS) entry which is preliminary data.</text>
</comment>
<accession>A0ACC2NXI7</accession>
<keyword evidence="2" id="KW-1185">Reference proteome</keyword>
<dbReference type="EMBL" id="CM056742">
    <property type="protein sequence ID" value="KAJ8675511.1"/>
    <property type="molecule type" value="Genomic_DNA"/>
</dbReference>
<sequence>MNGVGNTFIEGLFVLGMPDKKLASNVEKIFALVAGDELLTVSYFHLACTLGLFNLIKSTLDNVANNPELKNSYLCSLNDLGQTPLHSVILLNMTKDTSQIVELLLKNGADVHVKDFELQTPLHCAQVDLDPEISYLLVNHGANIPNLWIIGYLVRCQFDNGEIRQPLLVESRKSLNLIFCPLLPAQYVDTILDYLSNEDLENIIKSR</sequence>
<reference evidence="1" key="1">
    <citation type="submission" date="2023-04" db="EMBL/GenBank/DDBJ databases">
        <title>A chromosome-level genome assembly of the parasitoid wasp Eretmocerus hayati.</title>
        <authorList>
            <person name="Zhong Y."/>
            <person name="Liu S."/>
            <person name="Liu Y."/>
        </authorList>
    </citation>
    <scope>NUCLEOTIDE SEQUENCE</scope>
    <source>
        <strain evidence="1">ZJU_SS_LIU_2023</strain>
    </source>
</reference>
<dbReference type="Proteomes" id="UP001239111">
    <property type="component" value="Chromosome 2"/>
</dbReference>
<evidence type="ECO:0000313" key="1">
    <source>
        <dbReference type="EMBL" id="KAJ8675511.1"/>
    </source>
</evidence>
<gene>
    <name evidence="1" type="ORF">QAD02_011297</name>
</gene>
<protein>
    <submittedName>
        <fullName evidence="1">Uncharacterized protein</fullName>
    </submittedName>
</protein>
<organism evidence="1 2">
    <name type="scientific">Eretmocerus hayati</name>
    <dbReference type="NCBI Taxonomy" id="131215"/>
    <lineage>
        <taxon>Eukaryota</taxon>
        <taxon>Metazoa</taxon>
        <taxon>Ecdysozoa</taxon>
        <taxon>Arthropoda</taxon>
        <taxon>Hexapoda</taxon>
        <taxon>Insecta</taxon>
        <taxon>Pterygota</taxon>
        <taxon>Neoptera</taxon>
        <taxon>Endopterygota</taxon>
        <taxon>Hymenoptera</taxon>
        <taxon>Apocrita</taxon>
        <taxon>Proctotrupomorpha</taxon>
        <taxon>Chalcidoidea</taxon>
        <taxon>Aphelinidae</taxon>
        <taxon>Aphelininae</taxon>
        <taxon>Eretmocerus</taxon>
    </lineage>
</organism>
<evidence type="ECO:0000313" key="2">
    <source>
        <dbReference type="Proteomes" id="UP001239111"/>
    </source>
</evidence>